<dbReference type="STRING" id="1192034.CAP_2849"/>
<evidence type="ECO:0000313" key="9">
    <source>
        <dbReference type="Proteomes" id="UP000019678"/>
    </source>
</evidence>
<dbReference type="InterPro" id="IPR000719">
    <property type="entry name" value="Prot_kinase_dom"/>
</dbReference>
<dbReference type="InterPro" id="IPR011009">
    <property type="entry name" value="Kinase-like_dom_sf"/>
</dbReference>
<comment type="caution">
    <text evidence="8">The sequence shown here is derived from an EMBL/GenBank/DDBJ whole genome shotgun (WGS) entry which is preliminary data.</text>
</comment>
<evidence type="ECO:0000256" key="3">
    <source>
        <dbReference type="ARBA" id="ARBA00022777"/>
    </source>
</evidence>
<dbReference type="Gene3D" id="1.10.510.10">
    <property type="entry name" value="Transferase(Phosphotransferase) domain 1"/>
    <property type="match status" value="1"/>
</dbReference>
<dbReference type="PANTHER" id="PTHR43289:SF6">
    <property type="entry name" value="SERINE_THREONINE-PROTEIN KINASE NEKL-3"/>
    <property type="match status" value="1"/>
</dbReference>
<evidence type="ECO:0000256" key="2">
    <source>
        <dbReference type="ARBA" id="ARBA00022741"/>
    </source>
</evidence>
<dbReference type="GO" id="GO:0005524">
    <property type="term" value="F:ATP binding"/>
    <property type="evidence" value="ECO:0007669"/>
    <property type="project" value="UniProtKB-UniRule"/>
</dbReference>
<dbReference type="InterPro" id="IPR017441">
    <property type="entry name" value="Protein_kinase_ATP_BS"/>
</dbReference>
<keyword evidence="4 5" id="KW-0067">ATP-binding</keyword>
<gene>
    <name evidence="8" type="ORF">CAP_2849</name>
</gene>
<dbReference type="GO" id="GO:0004674">
    <property type="term" value="F:protein serine/threonine kinase activity"/>
    <property type="evidence" value="ECO:0007669"/>
    <property type="project" value="TreeGrafter"/>
</dbReference>
<dbReference type="PROSITE" id="PS50011">
    <property type="entry name" value="PROTEIN_KINASE_DOM"/>
    <property type="match status" value="1"/>
</dbReference>
<evidence type="ECO:0000256" key="1">
    <source>
        <dbReference type="ARBA" id="ARBA00022679"/>
    </source>
</evidence>
<sequence length="916" mass="97531">MALPNKAKIPVGTLLAGKHRITREIGRGGMAAVYEAENVDIGKRVAIKVLAQELTTSAVVVERFLREARAAAAIRSPYICDVYDSGRLEDGRPFLVLELLEGESLYERMTVVRNLDLETTVAVVMQVCRGLSKAHAASIVHRDLKPENIFLTHDEENRLLAKILDFGLAKFYAPMDGGGDNKQARLTREGAVFGTPAYMSPEQVRGQGAVDHRADLWALGCITYECLTGRTVWQTDQGVAMTFAQIANAPLPRPAEFRPDLPQSFTLWFDRALNRSIEKRYQTAKEFADELAIALGVSPSGRGAEAAVGTPSLDDIPVELHAREESQDSVVTISAPLSALIQQSQASMPALERRVPPDGPSSPGALPSGNPGLAFVGPPAGAAPGQPGGAMPLPRSEIETTLSPRRRGSSVGRVVLALFVLGLLGGAAYLGYQEFAQPQAALPPSASSKPSAASMASATPTAEPSVVRDTPSAPMGDAPWIPLLSSAQEEIAKGNVKEAFPMMKEAFDKGAHGVPRTMLEHLQVAMRDAGGKAPCGLTGLGRPRTYDLVSRGVRAVPGSRPSIAVGPRGAVMAWTDAHEGSEHAYAVSLDSALRPTSAAVDVTPEGYAVGRPDLKRVGDRFVLTYWDAKGPEAGVHVRWLDANGRIAGPAVAAASIPRGGNFWPSLAASPEGFFVVWSDEGDANSDSEDLFLRRLSPALEPVGQPVRLTDVAPAGPVKPRARFPSIAVHGDAIHIVFRLEREPLHTIHHMRLPIADAGKSVEPAARGERVDRMAGEVALANTEKSRSDGPGISCSADACYLVWHGDPPIGGASAAYVDPAAAQPLWRKKFVKVGMHPAVSVDAEGRAQIVWFEGSRVATAALTRDGVGPATRFARVSGDQPMPSIAPGTKPGEWYIAWLDYEAGHLEPYAARVQCR</sequence>
<keyword evidence="2 5" id="KW-0547">Nucleotide-binding</keyword>
<feature type="region of interest" description="Disordered" evidence="6">
    <location>
        <begin position="346"/>
        <end position="396"/>
    </location>
</feature>
<keyword evidence="3" id="KW-0418">Kinase</keyword>
<name>A0A017T999_9BACT</name>
<dbReference type="Proteomes" id="UP000019678">
    <property type="component" value="Unassembled WGS sequence"/>
</dbReference>
<evidence type="ECO:0000256" key="5">
    <source>
        <dbReference type="PROSITE-ProRule" id="PRU10141"/>
    </source>
</evidence>
<feature type="domain" description="Protein kinase" evidence="7">
    <location>
        <begin position="19"/>
        <end position="292"/>
    </location>
</feature>
<evidence type="ECO:0000313" key="8">
    <source>
        <dbReference type="EMBL" id="EYF05848.1"/>
    </source>
</evidence>
<keyword evidence="9" id="KW-1185">Reference proteome</keyword>
<feature type="compositionally biased region" description="Low complexity" evidence="6">
    <location>
        <begin position="371"/>
        <end position="394"/>
    </location>
</feature>
<organism evidence="8 9">
    <name type="scientific">Chondromyces apiculatus DSM 436</name>
    <dbReference type="NCBI Taxonomy" id="1192034"/>
    <lineage>
        <taxon>Bacteria</taxon>
        <taxon>Pseudomonadati</taxon>
        <taxon>Myxococcota</taxon>
        <taxon>Polyangia</taxon>
        <taxon>Polyangiales</taxon>
        <taxon>Polyangiaceae</taxon>
        <taxon>Chondromyces</taxon>
    </lineage>
</organism>
<dbReference type="CDD" id="cd14014">
    <property type="entry name" value="STKc_PknB_like"/>
    <property type="match status" value="1"/>
</dbReference>
<dbReference type="Pfam" id="PF00069">
    <property type="entry name" value="Pkinase"/>
    <property type="match status" value="1"/>
</dbReference>
<proteinExistence type="predicted"/>
<dbReference type="InterPro" id="IPR008271">
    <property type="entry name" value="Ser/Thr_kinase_AS"/>
</dbReference>
<dbReference type="Gene3D" id="3.30.200.20">
    <property type="entry name" value="Phosphorylase Kinase, domain 1"/>
    <property type="match status" value="1"/>
</dbReference>
<dbReference type="AlphaFoldDB" id="A0A017T999"/>
<dbReference type="PANTHER" id="PTHR43289">
    <property type="entry name" value="MITOGEN-ACTIVATED PROTEIN KINASE KINASE KINASE 20-RELATED"/>
    <property type="match status" value="1"/>
</dbReference>
<dbReference type="SMART" id="SM00220">
    <property type="entry name" value="S_TKc"/>
    <property type="match status" value="1"/>
</dbReference>
<feature type="binding site" evidence="5">
    <location>
        <position position="48"/>
    </location>
    <ligand>
        <name>ATP</name>
        <dbReference type="ChEBI" id="CHEBI:30616"/>
    </ligand>
</feature>
<dbReference type="SUPFAM" id="SSF56112">
    <property type="entry name" value="Protein kinase-like (PK-like)"/>
    <property type="match status" value="1"/>
</dbReference>
<feature type="region of interest" description="Disordered" evidence="6">
    <location>
        <begin position="441"/>
        <end position="478"/>
    </location>
</feature>
<evidence type="ECO:0000259" key="7">
    <source>
        <dbReference type="PROSITE" id="PS50011"/>
    </source>
</evidence>
<feature type="compositionally biased region" description="Low complexity" evidence="6">
    <location>
        <begin position="441"/>
        <end position="465"/>
    </location>
</feature>
<protein>
    <recommendedName>
        <fullName evidence="7">Protein kinase domain-containing protein</fullName>
    </recommendedName>
</protein>
<reference evidence="8 9" key="1">
    <citation type="submission" date="2013-05" db="EMBL/GenBank/DDBJ databases">
        <title>Genome assembly of Chondromyces apiculatus DSM 436.</title>
        <authorList>
            <person name="Sharma G."/>
            <person name="Khatri I."/>
            <person name="Kaur C."/>
            <person name="Mayilraj S."/>
            <person name="Subramanian S."/>
        </authorList>
    </citation>
    <scope>NUCLEOTIDE SEQUENCE [LARGE SCALE GENOMIC DNA]</scope>
    <source>
        <strain evidence="8 9">DSM 436</strain>
    </source>
</reference>
<dbReference type="eggNOG" id="COG0515">
    <property type="taxonomic scope" value="Bacteria"/>
</dbReference>
<evidence type="ECO:0000256" key="4">
    <source>
        <dbReference type="ARBA" id="ARBA00022840"/>
    </source>
</evidence>
<keyword evidence="1" id="KW-0808">Transferase</keyword>
<evidence type="ECO:0000256" key="6">
    <source>
        <dbReference type="SAM" id="MobiDB-lite"/>
    </source>
</evidence>
<dbReference type="EMBL" id="ASRX01000020">
    <property type="protein sequence ID" value="EYF05848.1"/>
    <property type="molecule type" value="Genomic_DNA"/>
</dbReference>
<accession>A0A017T999</accession>
<dbReference type="OrthoDB" id="5477963at2"/>
<dbReference type="PROSITE" id="PS00108">
    <property type="entry name" value="PROTEIN_KINASE_ST"/>
    <property type="match status" value="1"/>
</dbReference>
<dbReference type="PROSITE" id="PS00107">
    <property type="entry name" value="PROTEIN_KINASE_ATP"/>
    <property type="match status" value="1"/>
</dbReference>